<dbReference type="NCBIfam" id="NF005559">
    <property type="entry name" value="PRK07231.1"/>
    <property type="match status" value="1"/>
</dbReference>
<dbReference type="PRINTS" id="PR00081">
    <property type="entry name" value="GDHRDH"/>
</dbReference>
<dbReference type="FunFam" id="3.40.50.720:FF:000084">
    <property type="entry name" value="Short-chain dehydrogenase reductase"/>
    <property type="match status" value="1"/>
</dbReference>
<dbReference type="SUPFAM" id="SSF51735">
    <property type="entry name" value="NAD(P)-binding Rossmann-fold domains"/>
    <property type="match status" value="1"/>
</dbReference>
<dbReference type="Proteomes" id="UP000315252">
    <property type="component" value="Unassembled WGS sequence"/>
</dbReference>
<dbReference type="EMBL" id="VHSH01000001">
    <property type="protein sequence ID" value="TQV83783.1"/>
    <property type="molecule type" value="Genomic_DNA"/>
</dbReference>
<keyword evidence="2 3" id="KW-0560">Oxidoreductase</keyword>
<organism evidence="3 4">
    <name type="scientific">Denitrobaculum tricleocarpae</name>
    <dbReference type="NCBI Taxonomy" id="2591009"/>
    <lineage>
        <taxon>Bacteria</taxon>
        <taxon>Pseudomonadati</taxon>
        <taxon>Pseudomonadota</taxon>
        <taxon>Alphaproteobacteria</taxon>
        <taxon>Rhodospirillales</taxon>
        <taxon>Rhodospirillaceae</taxon>
        <taxon>Denitrobaculum</taxon>
    </lineage>
</organism>
<dbReference type="Gene3D" id="3.40.50.720">
    <property type="entry name" value="NAD(P)-binding Rossmann-like Domain"/>
    <property type="match status" value="1"/>
</dbReference>
<dbReference type="Pfam" id="PF13561">
    <property type="entry name" value="adh_short_C2"/>
    <property type="match status" value="1"/>
</dbReference>
<dbReference type="EC" id="1.1.1.47" evidence="3"/>
<dbReference type="PANTHER" id="PTHR42760">
    <property type="entry name" value="SHORT-CHAIN DEHYDROGENASES/REDUCTASES FAMILY MEMBER"/>
    <property type="match status" value="1"/>
</dbReference>
<dbReference type="PROSITE" id="PS00061">
    <property type="entry name" value="ADH_SHORT"/>
    <property type="match status" value="1"/>
</dbReference>
<gene>
    <name evidence="3" type="ORF">FKG95_04160</name>
</gene>
<name>A0A545U2Z0_9PROT</name>
<reference evidence="3 4" key="1">
    <citation type="submission" date="2019-06" db="EMBL/GenBank/DDBJ databases">
        <title>Whole genome sequence for Rhodospirillaceae sp. R148.</title>
        <authorList>
            <person name="Wang G."/>
        </authorList>
    </citation>
    <scope>NUCLEOTIDE SEQUENCE [LARGE SCALE GENOMIC DNA]</scope>
    <source>
        <strain evidence="3 4">R148</strain>
    </source>
</reference>
<keyword evidence="4" id="KW-1185">Reference proteome</keyword>
<proteinExistence type="inferred from homology"/>
<evidence type="ECO:0000313" key="3">
    <source>
        <dbReference type="EMBL" id="TQV83783.1"/>
    </source>
</evidence>
<dbReference type="AlphaFoldDB" id="A0A545U2Z0"/>
<dbReference type="PANTHER" id="PTHR42760:SF133">
    <property type="entry name" value="3-OXOACYL-[ACYL-CARRIER-PROTEIN] REDUCTASE"/>
    <property type="match status" value="1"/>
</dbReference>
<comment type="similarity">
    <text evidence="1">Belongs to the short-chain dehydrogenases/reductases (SDR) family.</text>
</comment>
<dbReference type="InterPro" id="IPR036291">
    <property type="entry name" value="NAD(P)-bd_dom_sf"/>
</dbReference>
<dbReference type="PRINTS" id="PR00080">
    <property type="entry name" value="SDRFAMILY"/>
</dbReference>
<dbReference type="GO" id="GO:0047936">
    <property type="term" value="F:glucose 1-dehydrogenase [NAD(P)+] activity"/>
    <property type="evidence" value="ECO:0007669"/>
    <property type="project" value="UniProtKB-EC"/>
</dbReference>
<dbReference type="InterPro" id="IPR002347">
    <property type="entry name" value="SDR_fam"/>
</dbReference>
<dbReference type="InterPro" id="IPR020904">
    <property type="entry name" value="Sc_DH/Rdtase_CS"/>
</dbReference>
<protein>
    <submittedName>
        <fullName evidence="3">Glucose 1-dehydrogenase</fullName>
        <ecNumber evidence="3">1.1.1.47</ecNumber>
    </submittedName>
</protein>
<evidence type="ECO:0000256" key="1">
    <source>
        <dbReference type="ARBA" id="ARBA00006484"/>
    </source>
</evidence>
<accession>A0A545U2Z0</accession>
<sequence length="252" mass="26519">MGRLEGKVALVTGAASGLGAAAAAMLVEEGARVVAGDLELEKMQTAFEAQSDRVLPLRLDVTSESDWEAAVGRALQEFERLDILVNSAGILLLQDIESTSLTDWRRVHAVNLDGCFLGCKTAIGAMKQTGGGSIINLSSVSGLVGGHNLAAYNASKGGVRLLTKSVALHCARHGYGIRCNSIHPTFIETPMLDALLERVEDPDAVRASLTRQIPLGRLGRTEDVGKMIVYLASDESAFVTGTEMVIDGGATA</sequence>
<evidence type="ECO:0000256" key="2">
    <source>
        <dbReference type="ARBA" id="ARBA00023002"/>
    </source>
</evidence>
<dbReference type="RefSeq" id="WP_142895018.1">
    <property type="nucleotide sequence ID" value="NZ_ML660052.1"/>
</dbReference>
<dbReference type="OrthoDB" id="9780084at2"/>
<evidence type="ECO:0000313" key="4">
    <source>
        <dbReference type="Proteomes" id="UP000315252"/>
    </source>
</evidence>
<comment type="caution">
    <text evidence="3">The sequence shown here is derived from an EMBL/GenBank/DDBJ whole genome shotgun (WGS) entry which is preliminary data.</text>
</comment>